<keyword evidence="5" id="KW-0677">Repeat</keyword>
<reference evidence="10" key="1">
    <citation type="submission" date="2021-03" db="EMBL/GenBank/DDBJ databases">
        <authorList>
            <person name="Palmer J.M."/>
        </authorList>
    </citation>
    <scope>NUCLEOTIDE SEQUENCE</scope>
    <source>
        <strain evidence="10">ARV_011</strain>
    </source>
</reference>
<keyword evidence="11" id="KW-1185">Reference proteome</keyword>
<feature type="domain" description="Importin subunit beta-1/Transportin-1-like TPR repeats" evidence="8">
    <location>
        <begin position="491"/>
        <end position="635"/>
    </location>
</feature>
<dbReference type="InterPro" id="IPR041653">
    <property type="entry name" value="Importin_rep_4"/>
</dbReference>
<dbReference type="Pfam" id="PF18808">
    <property type="entry name" value="Importin_rep_4"/>
    <property type="match status" value="1"/>
</dbReference>
<dbReference type="GO" id="GO:0005634">
    <property type="term" value="C:nucleus"/>
    <property type="evidence" value="ECO:0007669"/>
    <property type="project" value="UniProtKB-SubCell"/>
</dbReference>
<evidence type="ECO:0008006" key="12">
    <source>
        <dbReference type="Google" id="ProtNLM"/>
    </source>
</evidence>
<dbReference type="GeneID" id="66118416"/>
<evidence type="ECO:0000259" key="9">
    <source>
        <dbReference type="Pfam" id="PF25780"/>
    </source>
</evidence>
<dbReference type="InterPro" id="IPR057672">
    <property type="entry name" value="TPR_IPO4/5"/>
</dbReference>
<dbReference type="InterPro" id="IPR058584">
    <property type="entry name" value="IMB1_TNPO1-like_TPR"/>
</dbReference>
<keyword evidence="4" id="KW-0963">Cytoplasm</keyword>
<dbReference type="Pfam" id="PF18816">
    <property type="entry name" value="Importin_rep_5"/>
    <property type="match status" value="1"/>
</dbReference>
<evidence type="ECO:0000256" key="5">
    <source>
        <dbReference type="ARBA" id="ARBA00022737"/>
    </source>
</evidence>
<proteinExistence type="predicted"/>
<evidence type="ECO:0000313" key="11">
    <source>
        <dbReference type="Proteomes" id="UP000790833"/>
    </source>
</evidence>
<comment type="subcellular location">
    <subcellularLocation>
        <location evidence="2">Cytoplasm</location>
    </subcellularLocation>
    <subcellularLocation>
        <location evidence="1">Nucleus</location>
    </subcellularLocation>
</comment>
<evidence type="ECO:0000256" key="4">
    <source>
        <dbReference type="ARBA" id="ARBA00022490"/>
    </source>
</evidence>
<evidence type="ECO:0000313" key="10">
    <source>
        <dbReference type="EMBL" id="KAG7193844.1"/>
    </source>
</evidence>
<dbReference type="InterPro" id="IPR016024">
    <property type="entry name" value="ARM-type_fold"/>
</dbReference>
<protein>
    <recommendedName>
        <fullName evidence="12">TOG domain-containing protein</fullName>
    </recommendedName>
</protein>
<sequence length="1092" mass="120331">MSAVEEELSALFAALQLHLNEQRARAEAELESKWMLNENVGTFLLFLAQKAAFGESDGVKAFGSVLFRRIAIKSPKDINKITDRVIGTVDEQTRVNIRLVLLLGFVAPQSPFVRHKLADAISEVAKEDASPQGTWPDLLPNIFEASRNSDSSFRDSAFRVFSAAPEILSGANPEEVLNLFRGGFEDSNDDVRIAASSAFVEFFKNSDKPAWQNLLPLLPNLLNSLPRFLETGQDEALASVLEYLLELVELAPKTFKDAFPTVIEFCSTVAKNKELNSKARLSALELLTTFSEVSPAMCKKTSSYAESMVLVTLSLMTEVCIDDDDAAEWNNSDDVEDEDEEEEYQAAKQALDRVSLKLNGNTLAGPLFQYLPTMLQSSEWRERQAALMAISSAAEGCADVLTPEIPKIIDLVLPSIDDVHPRVQYACCNALGQLSTDFAYEIQKNLGDKILPALISKLTQASVPRVQSHAAAALVNFSEAAAIYNTSKSDTLDPYLDTLLSNLLGLLQNSPKRYVHEQVLTTIAFTAGAADQKFIKYYDTLMPLVTECLRGDLGMDNRMLQAKCIECATLIARAVGKEKFAPNSQDLIQLFINLQATATEDDDPVKSYLEQGWSRICSIIGSDFLPLLPTVLPPLISEARATQDISFLEEDEAEEFYNDDEWEVINLDGKIIAVNTALLDLKVSAIELLRTYAEKLKGDFYPYVKEIAREIAIPALDFYLHDGVRASAALTLASLLKCQVSAVGNKANETYELWSQISKKLIEALKEEPVPELLVAHYSALADCIVQMDQDCFDDEQLQTFAGAIASNMEKTFEGIKDRENEDDEYTEDVEEDDGECSYEDLLDEISKTLTELIKSSKARFLNVFPSFINVTGTFLNDENTNIKMCGLSVIADLLAYCGPGSYKYKDLFVNVLGESLLSPHANIRQAATYSVGVAAQQGLAEYQSFCLACLEPMFKMASILDARADDNEYATDNAIAAIAKIFHSYGPTIPNLDTLIQQWIILLPVTIDEEAATFAYAYLSHLIESNHPTIISQVPVIVDAVMQALTNSYIGGATAKKVATATRGLLGTLPVDAARGLLNKYPQEIVGAWFS</sequence>
<dbReference type="Pfam" id="PF13513">
    <property type="entry name" value="HEAT_EZ"/>
    <property type="match status" value="1"/>
</dbReference>
<dbReference type="GO" id="GO:0005737">
    <property type="term" value="C:cytoplasm"/>
    <property type="evidence" value="ECO:0007669"/>
    <property type="project" value="UniProtKB-SubCell"/>
</dbReference>
<dbReference type="SUPFAM" id="SSF48371">
    <property type="entry name" value="ARM repeat"/>
    <property type="match status" value="1"/>
</dbReference>
<feature type="domain" description="IPO4/5-like TPR repeats" evidence="9">
    <location>
        <begin position="110"/>
        <end position="265"/>
    </location>
</feature>
<dbReference type="Pfam" id="PF18829">
    <property type="entry name" value="Importin_rep_6"/>
    <property type="match status" value="1"/>
</dbReference>
<keyword evidence="7" id="KW-0539">Nucleus</keyword>
<dbReference type="RefSeq" id="XP_043049391.1">
    <property type="nucleotide sequence ID" value="XM_043195686.1"/>
</dbReference>
<dbReference type="EMBL" id="JAHMUF010000009">
    <property type="protein sequence ID" value="KAG7193844.1"/>
    <property type="molecule type" value="Genomic_DNA"/>
</dbReference>
<dbReference type="Pfam" id="PF25780">
    <property type="entry name" value="TPR_IPO5"/>
    <property type="match status" value="1"/>
</dbReference>
<dbReference type="AlphaFoldDB" id="A0A9P8AIG8"/>
<evidence type="ECO:0000256" key="3">
    <source>
        <dbReference type="ARBA" id="ARBA00022448"/>
    </source>
</evidence>
<dbReference type="Gene3D" id="1.25.10.10">
    <property type="entry name" value="Leucine-rich Repeat Variant"/>
    <property type="match status" value="1"/>
</dbReference>
<dbReference type="Proteomes" id="UP000790833">
    <property type="component" value="Unassembled WGS sequence"/>
</dbReference>
<dbReference type="InterPro" id="IPR011989">
    <property type="entry name" value="ARM-like"/>
</dbReference>
<name>A0A9P8AIG8_9ASCO</name>
<organism evidence="10 11">
    <name type="scientific">Scheffersomyces spartinae</name>
    <dbReference type="NCBI Taxonomy" id="45513"/>
    <lineage>
        <taxon>Eukaryota</taxon>
        <taxon>Fungi</taxon>
        <taxon>Dikarya</taxon>
        <taxon>Ascomycota</taxon>
        <taxon>Saccharomycotina</taxon>
        <taxon>Pichiomycetes</taxon>
        <taxon>Debaryomycetaceae</taxon>
        <taxon>Scheffersomyces</taxon>
    </lineage>
</organism>
<evidence type="ECO:0000256" key="1">
    <source>
        <dbReference type="ARBA" id="ARBA00004123"/>
    </source>
</evidence>
<dbReference type="InterPro" id="IPR041389">
    <property type="entry name" value="Importin_rep_6"/>
</dbReference>
<comment type="caution">
    <text evidence="10">The sequence shown here is derived from an EMBL/GenBank/DDBJ whole genome shotgun (WGS) entry which is preliminary data.</text>
</comment>
<evidence type="ECO:0000256" key="2">
    <source>
        <dbReference type="ARBA" id="ARBA00004496"/>
    </source>
</evidence>
<dbReference type="InterPro" id="IPR040928">
    <property type="entry name" value="Importin_rep_5"/>
</dbReference>
<dbReference type="PANTHER" id="PTHR10527">
    <property type="entry name" value="IMPORTIN BETA"/>
    <property type="match status" value="1"/>
</dbReference>
<evidence type="ECO:0000256" key="7">
    <source>
        <dbReference type="ARBA" id="ARBA00023242"/>
    </source>
</evidence>
<evidence type="ECO:0000256" key="6">
    <source>
        <dbReference type="ARBA" id="ARBA00022927"/>
    </source>
</evidence>
<keyword evidence="6" id="KW-0653">Protein transport</keyword>
<dbReference type="OrthoDB" id="543373at2759"/>
<dbReference type="GO" id="GO:0006606">
    <property type="term" value="P:protein import into nucleus"/>
    <property type="evidence" value="ECO:0007669"/>
    <property type="project" value="InterPro"/>
</dbReference>
<dbReference type="Pfam" id="PF25574">
    <property type="entry name" value="TPR_IMB1"/>
    <property type="match status" value="1"/>
</dbReference>
<accession>A0A9P8AIG8</accession>
<gene>
    <name evidence="10" type="ORF">KQ657_005042</name>
</gene>
<dbReference type="Gene3D" id="6.10.140.1700">
    <property type="match status" value="1"/>
</dbReference>
<keyword evidence="3" id="KW-0813">Transport</keyword>
<dbReference type="InterPro" id="IPR040122">
    <property type="entry name" value="Importin_beta"/>
</dbReference>
<evidence type="ECO:0000259" key="8">
    <source>
        <dbReference type="Pfam" id="PF25574"/>
    </source>
</evidence>